<accession>A0ABU4HWR9</accession>
<proteinExistence type="predicted"/>
<protein>
    <recommendedName>
        <fullName evidence="3">Lipoprotein</fullName>
    </recommendedName>
</protein>
<comment type="caution">
    <text evidence="1">The sequence shown here is derived from an EMBL/GenBank/DDBJ whole genome shotgun (WGS) entry which is preliminary data.</text>
</comment>
<keyword evidence="2" id="KW-1185">Reference proteome</keyword>
<evidence type="ECO:0000313" key="2">
    <source>
        <dbReference type="Proteomes" id="UP001284601"/>
    </source>
</evidence>
<organism evidence="1 2">
    <name type="scientific">Conexibacter stalactiti</name>
    <dbReference type="NCBI Taxonomy" id="1940611"/>
    <lineage>
        <taxon>Bacteria</taxon>
        <taxon>Bacillati</taxon>
        <taxon>Actinomycetota</taxon>
        <taxon>Thermoleophilia</taxon>
        <taxon>Solirubrobacterales</taxon>
        <taxon>Conexibacteraceae</taxon>
        <taxon>Conexibacter</taxon>
    </lineage>
</organism>
<reference evidence="1 2" key="2">
    <citation type="submission" date="2023-10" db="EMBL/GenBank/DDBJ databases">
        <authorList>
            <person name="Han X.F."/>
        </authorList>
    </citation>
    <scope>NUCLEOTIDE SEQUENCE [LARGE SCALE GENOMIC DNA]</scope>
    <source>
        <strain evidence="1 2">KCTC 39840</strain>
    </source>
</reference>
<gene>
    <name evidence="1" type="ORF">R7226_21535</name>
</gene>
<name>A0ABU4HWR9_9ACTN</name>
<evidence type="ECO:0000313" key="1">
    <source>
        <dbReference type="EMBL" id="MDW5596945.1"/>
    </source>
</evidence>
<evidence type="ECO:0008006" key="3">
    <source>
        <dbReference type="Google" id="ProtNLM"/>
    </source>
</evidence>
<sequence length="159" mass="16990">MPSPRTTRATLLAALAIAPLCGGCGTSGLKLHPPQTAGASERSVVAYDCSGVAQVAPLSLSIGCHRETRGAFRLRWRGWGTPTATATSLMSCNCGPSGRVRVRIALGDITLDEDGGPPYYRRTVVTLLGKPGTGRLPAGEPRTRRYWTFDGQLIPDRRR</sequence>
<dbReference type="Proteomes" id="UP001284601">
    <property type="component" value="Unassembled WGS sequence"/>
</dbReference>
<dbReference type="RefSeq" id="WP_318599381.1">
    <property type="nucleotide sequence ID" value="NZ_JAWSTH010000070.1"/>
</dbReference>
<reference evidence="2" key="1">
    <citation type="submission" date="2023-07" db="EMBL/GenBank/DDBJ databases">
        <title>Conexibacter stalactiti sp. nov., isolated from stalactites in a lava cave and emended description of the genus Conexibacter.</title>
        <authorList>
            <person name="Lee S.D."/>
        </authorList>
    </citation>
    <scope>NUCLEOTIDE SEQUENCE [LARGE SCALE GENOMIC DNA]</scope>
    <source>
        <strain evidence="2">KCTC 39840</strain>
    </source>
</reference>
<dbReference type="EMBL" id="JAWSTH010000070">
    <property type="protein sequence ID" value="MDW5596945.1"/>
    <property type="molecule type" value="Genomic_DNA"/>
</dbReference>